<evidence type="ECO:0000256" key="1">
    <source>
        <dbReference type="ARBA" id="ARBA00022694"/>
    </source>
</evidence>
<dbReference type="AlphaFoldDB" id="A0A1F5NAB5"/>
<reference evidence="7 8" key="1">
    <citation type="journal article" date="2016" name="Nat. Commun.">
        <title>Thousands of microbial genomes shed light on interconnected biogeochemical processes in an aquifer system.</title>
        <authorList>
            <person name="Anantharaman K."/>
            <person name="Brown C.T."/>
            <person name="Hug L.A."/>
            <person name="Sharon I."/>
            <person name="Castelle C.J."/>
            <person name="Probst A.J."/>
            <person name="Thomas B.C."/>
            <person name="Singh A."/>
            <person name="Wilkins M.J."/>
            <person name="Karaoz U."/>
            <person name="Brodie E.L."/>
            <person name="Williams K.H."/>
            <person name="Hubbard S.S."/>
            <person name="Banfield J.F."/>
        </authorList>
    </citation>
    <scope>NUCLEOTIDE SEQUENCE [LARGE SCALE GENOMIC DNA]</scope>
</reference>
<dbReference type="Proteomes" id="UP000176547">
    <property type="component" value="Unassembled WGS sequence"/>
</dbReference>
<protein>
    <recommendedName>
        <fullName evidence="6">Ribonuclease P protein component</fullName>
        <ecNumber evidence="6">3.1.26.5</ecNumber>
    </recommendedName>
</protein>
<dbReference type="GO" id="GO:0042781">
    <property type="term" value="F:3'-tRNA processing endoribonuclease activity"/>
    <property type="evidence" value="ECO:0007669"/>
    <property type="project" value="TreeGrafter"/>
</dbReference>
<keyword evidence="3" id="KW-0255">Endonuclease</keyword>
<dbReference type="GO" id="GO:0030677">
    <property type="term" value="C:ribonuclease P complex"/>
    <property type="evidence" value="ECO:0007669"/>
    <property type="project" value="TreeGrafter"/>
</dbReference>
<dbReference type="Gene3D" id="3.30.230.10">
    <property type="match status" value="1"/>
</dbReference>
<dbReference type="SUPFAM" id="SSF54211">
    <property type="entry name" value="Ribosomal protein S5 domain 2-like"/>
    <property type="match status" value="1"/>
</dbReference>
<gene>
    <name evidence="7" type="ORF">A3K06_00815</name>
</gene>
<keyword evidence="4" id="KW-0378">Hydrolase</keyword>
<evidence type="ECO:0000256" key="2">
    <source>
        <dbReference type="ARBA" id="ARBA00022722"/>
    </source>
</evidence>
<keyword evidence="1" id="KW-0819">tRNA processing</keyword>
<evidence type="ECO:0000256" key="6">
    <source>
        <dbReference type="NCBIfam" id="TIGR00188"/>
    </source>
</evidence>
<dbReference type="PANTHER" id="PTHR33992:SF1">
    <property type="entry name" value="RIBONUCLEASE P PROTEIN COMPONENT"/>
    <property type="match status" value="1"/>
</dbReference>
<dbReference type="EC" id="3.1.26.5" evidence="6"/>
<organism evidence="7 8">
    <name type="scientific">Candidatus Doudnabacteria bacterium RIFCSPHIGHO2_01_52_17</name>
    <dbReference type="NCBI Taxonomy" id="1817820"/>
    <lineage>
        <taxon>Bacteria</taxon>
        <taxon>Candidatus Doudnaibacteriota</taxon>
    </lineage>
</organism>
<dbReference type="InterPro" id="IPR014721">
    <property type="entry name" value="Ribsml_uS5_D2-typ_fold_subgr"/>
</dbReference>
<evidence type="ECO:0000256" key="3">
    <source>
        <dbReference type="ARBA" id="ARBA00022759"/>
    </source>
</evidence>
<evidence type="ECO:0000256" key="5">
    <source>
        <dbReference type="ARBA" id="ARBA00022884"/>
    </source>
</evidence>
<evidence type="ECO:0000313" key="8">
    <source>
        <dbReference type="Proteomes" id="UP000176547"/>
    </source>
</evidence>
<dbReference type="PANTHER" id="PTHR33992">
    <property type="entry name" value="RIBONUCLEASE P PROTEIN COMPONENT"/>
    <property type="match status" value="1"/>
</dbReference>
<feature type="non-terminal residue" evidence="7">
    <location>
        <position position="1"/>
    </location>
</feature>
<evidence type="ECO:0000313" key="7">
    <source>
        <dbReference type="EMBL" id="OGE74606.1"/>
    </source>
</evidence>
<proteinExistence type="predicted"/>
<dbReference type="NCBIfam" id="TIGR00188">
    <property type="entry name" value="rnpA"/>
    <property type="match status" value="1"/>
</dbReference>
<accession>A0A1F5NAB5</accession>
<dbReference type="GO" id="GO:0000049">
    <property type="term" value="F:tRNA binding"/>
    <property type="evidence" value="ECO:0007669"/>
    <property type="project" value="InterPro"/>
</dbReference>
<dbReference type="EMBL" id="MFEG01000051">
    <property type="protein sequence ID" value="OGE74606.1"/>
    <property type="molecule type" value="Genomic_DNA"/>
</dbReference>
<keyword evidence="2" id="KW-0540">Nuclease</keyword>
<name>A0A1F5NAB5_9BACT</name>
<dbReference type="InterPro" id="IPR000100">
    <property type="entry name" value="RNase_P"/>
</dbReference>
<dbReference type="InterPro" id="IPR020568">
    <property type="entry name" value="Ribosomal_Su5_D2-typ_SF"/>
</dbReference>
<keyword evidence="5" id="KW-0694">RNA-binding</keyword>
<evidence type="ECO:0000256" key="4">
    <source>
        <dbReference type="ARBA" id="ARBA00022801"/>
    </source>
</evidence>
<dbReference type="GO" id="GO:0004526">
    <property type="term" value="F:ribonuclease P activity"/>
    <property type="evidence" value="ECO:0007669"/>
    <property type="project" value="UniProtKB-UniRule"/>
</dbReference>
<sequence>HDFQKIYKRGKRITTPHLRIFYLPIQGGSSRFGFVIPSKTVKNIVERNRLKRVLRAQLASLVPRLRSGYGVIFLAGGKLRDSASGAIREELTRALSQIGVLRQ</sequence>
<dbReference type="Pfam" id="PF00825">
    <property type="entry name" value="Ribonuclease_P"/>
    <property type="match status" value="1"/>
</dbReference>
<comment type="caution">
    <text evidence="7">The sequence shown here is derived from an EMBL/GenBank/DDBJ whole genome shotgun (WGS) entry which is preliminary data.</text>
</comment>